<keyword evidence="5" id="KW-0190">Covalent protein-DNA linkage</keyword>
<comment type="similarity">
    <text evidence="1 8">Belongs to the SOS response-associated peptidase family.</text>
</comment>
<dbReference type="PANTHER" id="PTHR13604">
    <property type="entry name" value="DC12-RELATED"/>
    <property type="match status" value="1"/>
</dbReference>
<evidence type="ECO:0000256" key="4">
    <source>
        <dbReference type="ARBA" id="ARBA00022801"/>
    </source>
</evidence>
<dbReference type="Proteomes" id="UP000219546">
    <property type="component" value="Unassembled WGS sequence"/>
</dbReference>
<reference evidence="9 10" key="1">
    <citation type="submission" date="2017-08" db="EMBL/GenBank/DDBJ databases">
        <authorList>
            <person name="de Groot N.N."/>
        </authorList>
    </citation>
    <scope>NUCLEOTIDE SEQUENCE [LARGE SCALE GENOMIC DNA]</scope>
    <source>
        <strain evidence="9 10">JC228</strain>
    </source>
</reference>
<organism evidence="9 10">
    <name type="scientific">Bacillus oleivorans</name>
    <dbReference type="NCBI Taxonomy" id="1448271"/>
    <lineage>
        <taxon>Bacteria</taxon>
        <taxon>Bacillati</taxon>
        <taxon>Bacillota</taxon>
        <taxon>Bacilli</taxon>
        <taxon>Bacillales</taxon>
        <taxon>Bacillaceae</taxon>
        <taxon>Bacillus</taxon>
    </lineage>
</organism>
<dbReference type="Gene3D" id="3.90.1680.10">
    <property type="entry name" value="SOS response associated peptidase-like"/>
    <property type="match status" value="1"/>
</dbReference>
<evidence type="ECO:0000256" key="7">
    <source>
        <dbReference type="ARBA" id="ARBA00023239"/>
    </source>
</evidence>
<dbReference type="PANTHER" id="PTHR13604:SF0">
    <property type="entry name" value="ABASIC SITE PROCESSING PROTEIN HMCES"/>
    <property type="match status" value="1"/>
</dbReference>
<evidence type="ECO:0000256" key="3">
    <source>
        <dbReference type="ARBA" id="ARBA00022763"/>
    </source>
</evidence>
<dbReference type="Pfam" id="PF02586">
    <property type="entry name" value="SRAP"/>
    <property type="match status" value="1"/>
</dbReference>
<dbReference type="EMBL" id="OAOP01000002">
    <property type="protein sequence ID" value="SNX68284.1"/>
    <property type="molecule type" value="Genomic_DNA"/>
</dbReference>
<dbReference type="RefSeq" id="WP_097157632.1">
    <property type="nucleotide sequence ID" value="NZ_JBEPMQ010000001.1"/>
</dbReference>
<dbReference type="GO" id="GO:0003697">
    <property type="term" value="F:single-stranded DNA binding"/>
    <property type="evidence" value="ECO:0007669"/>
    <property type="project" value="InterPro"/>
</dbReference>
<evidence type="ECO:0000256" key="5">
    <source>
        <dbReference type="ARBA" id="ARBA00023124"/>
    </source>
</evidence>
<accession>A0A285CL54</accession>
<gene>
    <name evidence="9" type="ORF">SAMN05877753_102450</name>
</gene>
<dbReference type="GO" id="GO:0006508">
    <property type="term" value="P:proteolysis"/>
    <property type="evidence" value="ECO:0007669"/>
    <property type="project" value="UniProtKB-KW"/>
</dbReference>
<keyword evidence="3" id="KW-0227">DNA damage</keyword>
<evidence type="ECO:0000256" key="6">
    <source>
        <dbReference type="ARBA" id="ARBA00023125"/>
    </source>
</evidence>
<sequence length="217" mass="24874">MCGRYSLTMEAEDIIEAFLIDEFLAEDWKPRYNIAPSQIVLGAVEANGKRRAGYFYWGLTPKWVKESQKGKPLINARAETVSEKMSFKHLINKRRCVLFADGFYEWDKERQPFRFVRKGNEPFAFAALWDLSDASGGKKPTCTILTTAPNTRVEAVHDRMPVILREEQLSLWLDHQVPFGQVQSQLAPFPADDMETYQVSEQVNSPKNDSPSILQKI</sequence>
<dbReference type="InterPro" id="IPR036590">
    <property type="entry name" value="SRAP-like"/>
</dbReference>
<evidence type="ECO:0000256" key="2">
    <source>
        <dbReference type="ARBA" id="ARBA00022670"/>
    </source>
</evidence>
<dbReference type="OrthoDB" id="9782620at2"/>
<proteinExistence type="inferred from homology"/>
<evidence type="ECO:0000256" key="1">
    <source>
        <dbReference type="ARBA" id="ARBA00008136"/>
    </source>
</evidence>
<dbReference type="EC" id="3.4.-.-" evidence="8"/>
<keyword evidence="2 8" id="KW-0645">Protease</keyword>
<dbReference type="AlphaFoldDB" id="A0A285CL54"/>
<dbReference type="GO" id="GO:0106300">
    <property type="term" value="P:protein-DNA covalent cross-linking repair"/>
    <property type="evidence" value="ECO:0007669"/>
    <property type="project" value="InterPro"/>
</dbReference>
<keyword evidence="6" id="KW-0238">DNA-binding</keyword>
<dbReference type="InterPro" id="IPR003738">
    <property type="entry name" value="SRAP"/>
</dbReference>
<protein>
    <recommendedName>
        <fullName evidence="8">Abasic site processing protein</fullName>
        <ecNumber evidence="8">3.4.-.-</ecNumber>
    </recommendedName>
</protein>
<dbReference type="GO" id="GO:0008233">
    <property type="term" value="F:peptidase activity"/>
    <property type="evidence" value="ECO:0007669"/>
    <property type="project" value="UniProtKB-KW"/>
</dbReference>
<keyword evidence="10" id="KW-1185">Reference proteome</keyword>
<dbReference type="GO" id="GO:0016829">
    <property type="term" value="F:lyase activity"/>
    <property type="evidence" value="ECO:0007669"/>
    <property type="project" value="UniProtKB-KW"/>
</dbReference>
<evidence type="ECO:0000313" key="10">
    <source>
        <dbReference type="Proteomes" id="UP000219546"/>
    </source>
</evidence>
<evidence type="ECO:0000313" key="9">
    <source>
        <dbReference type="EMBL" id="SNX68284.1"/>
    </source>
</evidence>
<name>A0A285CL54_9BACI</name>
<keyword evidence="4 8" id="KW-0378">Hydrolase</keyword>
<dbReference type="SUPFAM" id="SSF143081">
    <property type="entry name" value="BB1717-like"/>
    <property type="match status" value="1"/>
</dbReference>
<evidence type="ECO:0000256" key="8">
    <source>
        <dbReference type="RuleBase" id="RU364100"/>
    </source>
</evidence>
<keyword evidence="7" id="KW-0456">Lyase</keyword>